<sequence>MTERIDPELRQWATPRQIEFIEAIEKHGTMNAAAVAMGLSAGSISNSMRGLKARAARLGYAPGHWTGGVAPGYVTGKVTVAVNAKTGEVERYWQRQHPDANRLQEMMQAAAEAMAESLPRVHAIPAPEHIDEALCNLYTFTDCHVGALAWHREGGADWDLKIAEQTLVATFAHMVQASPLAKIGFINQLGDFLHSDGSNGLMPVTPMHGHILDQDGRYAKVVATAIRILRRIVDFALERHEQVVVLLAEGNHDMSSSIWLRAMFSALYENEPRIRVIQSELPYYVYQHGKTMLAFHHGHLKKNDDLPLLFAAQFPKVWGETSKRVCHVGHRHHIEEREHSGMTVIQHPTIAARDAYAARGGWFSERSATAITYHRDFGQVARNTVTPEMFVEAA</sequence>
<comment type="caution">
    <text evidence="1">The sequence shown here is derived from an EMBL/GenBank/DDBJ whole genome shotgun (WGS) entry which is preliminary data.</text>
</comment>
<name>A0AAW3F307_BURGA</name>
<protein>
    <submittedName>
        <fullName evidence="1">Gp58</fullName>
    </submittedName>
</protein>
<proteinExistence type="predicted"/>
<organism evidence="1 2">
    <name type="scientific">Burkholderia gladioli</name>
    <name type="common">Pseudomonas marginata</name>
    <name type="synonym">Phytomonas marginata</name>
    <dbReference type="NCBI Taxonomy" id="28095"/>
    <lineage>
        <taxon>Bacteria</taxon>
        <taxon>Pseudomonadati</taxon>
        <taxon>Pseudomonadota</taxon>
        <taxon>Betaproteobacteria</taxon>
        <taxon>Burkholderiales</taxon>
        <taxon>Burkholderiaceae</taxon>
        <taxon>Burkholderia</taxon>
    </lineage>
</organism>
<gene>
    <name evidence="1" type="ORF">DM48_353</name>
</gene>
<reference evidence="1 2" key="1">
    <citation type="submission" date="2014-04" db="EMBL/GenBank/DDBJ databases">
        <authorList>
            <person name="Bishop-Lilly K.A."/>
            <person name="Broomall S.M."/>
            <person name="Chain P.S."/>
            <person name="Chertkov O."/>
            <person name="Coyne S.R."/>
            <person name="Daligault H.E."/>
            <person name="Davenport K.W."/>
            <person name="Erkkila T."/>
            <person name="Frey K.G."/>
            <person name="Gibbons H.S."/>
            <person name="Gu W."/>
            <person name="Jaissle J."/>
            <person name="Johnson S.L."/>
            <person name="Koroleva G.I."/>
            <person name="Ladner J.T."/>
            <person name="Lo C.-C."/>
            <person name="Minogue T.D."/>
            <person name="Munk C."/>
            <person name="Palacios G.F."/>
            <person name="Redden C.L."/>
            <person name="Rosenzweig C.N."/>
            <person name="Scholz M.B."/>
            <person name="Teshima H."/>
            <person name="Xu Y."/>
        </authorList>
    </citation>
    <scope>NUCLEOTIDE SEQUENCE [LARGE SCALE GENOMIC DNA]</scope>
    <source>
        <strain evidence="2">gladioli</strain>
    </source>
</reference>
<dbReference type="InterPro" id="IPR029052">
    <property type="entry name" value="Metallo-depent_PP-like"/>
</dbReference>
<evidence type="ECO:0000313" key="1">
    <source>
        <dbReference type="EMBL" id="KGC15108.1"/>
    </source>
</evidence>
<dbReference type="RefSeq" id="WP_063777882.1">
    <property type="nucleotide sequence ID" value="NZ_KN150850.1"/>
</dbReference>
<dbReference type="EMBL" id="JPGG01000016">
    <property type="protein sequence ID" value="KGC15108.1"/>
    <property type="molecule type" value="Genomic_DNA"/>
</dbReference>
<dbReference type="SUPFAM" id="SSF56300">
    <property type="entry name" value="Metallo-dependent phosphatases"/>
    <property type="match status" value="1"/>
</dbReference>
<dbReference type="AlphaFoldDB" id="A0AAW3F307"/>
<accession>A0AAW3F307</accession>
<evidence type="ECO:0000313" key="2">
    <source>
        <dbReference type="Proteomes" id="UP000029590"/>
    </source>
</evidence>
<dbReference type="Proteomes" id="UP000029590">
    <property type="component" value="Unassembled WGS sequence"/>
</dbReference>